<keyword evidence="6" id="KW-1185">Reference proteome</keyword>
<dbReference type="EMBL" id="BAAAHH010000028">
    <property type="protein sequence ID" value="GAA0962559.1"/>
    <property type="molecule type" value="Genomic_DNA"/>
</dbReference>
<accession>A0ABP4C880</accession>
<dbReference type="Gene3D" id="1.20.120.530">
    <property type="entry name" value="GntR ligand-binding domain-like"/>
    <property type="match status" value="1"/>
</dbReference>
<gene>
    <name evidence="5" type="ORF">GCM10009550_56750</name>
</gene>
<keyword evidence="3" id="KW-0804">Transcription</keyword>
<protein>
    <submittedName>
        <fullName evidence="5">GntR family transcriptional regulator</fullName>
    </submittedName>
</protein>
<organism evidence="5 6">
    <name type="scientific">Actinocorallia libanotica</name>
    <dbReference type="NCBI Taxonomy" id="46162"/>
    <lineage>
        <taxon>Bacteria</taxon>
        <taxon>Bacillati</taxon>
        <taxon>Actinomycetota</taxon>
        <taxon>Actinomycetes</taxon>
        <taxon>Streptosporangiales</taxon>
        <taxon>Thermomonosporaceae</taxon>
        <taxon>Actinocorallia</taxon>
    </lineage>
</organism>
<dbReference type="Gene3D" id="1.10.10.10">
    <property type="entry name" value="Winged helix-like DNA-binding domain superfamily/Winged helix DNA-binding domain"/>
    <property type="match status" value="1"/>
</dbReference>
<dbReference type="Pfam" id="PF00392">
    <property type="entry name" value="GntR"/>
    <property type="match status" value="1"/>
</dbReference>
<name>A0ABP4C880_9ACTN</name>
<dbReference type="PANTHER" id="PTHR43537:SF24">
    <property type="entry name" value="GLUCONATE OPERON TRANSCRIPTIONAL REPRESSOR"/>
    <property type="match status" value="1"/>
</dbReference>
<dbReference type="CDD" id="cd07377">
    <property type="entry name" value="WHTH_GntR"/>
    <property type="match status" value="1"/>
</dbReference>
<dbReference type="SMART" id="SM00895">
    <property type="entry name" value="FCD"/>
    <property type="match status" value="1"/>
</dbReference>
<dbReference type="InterPro" id="IPR008920">
    <property type="entry name" value="TF_FadR/GntR_C"/>
</dbReference>
<evidence type="ECO:0000259" key="4">
    <source>
        <dbReference type="PROSITE" id="PS50949"/>
    </source>
</evidence>
<sequence length="270" mass="29282">MSTRGDGPQGAAPVRFARLAEQVADDLRTRILIGDLADGSALPIEEVLRAQYPVSKPTLREAMRVLEAEGLVTVRRGAIGGAVVHRPTSEHVAYSLGLVLAGRRVAISDVAGALREVEPSCAAACARRPDRNEAVVPTLRMLHERSLKVVDDLVEVTTLSRMFHEAIVELCGNHSLAILAGALESVWSSHESDWAAQNGEGANIPRKERLQALEEHRRLIDQIAEGDEEGARRTASCHLEISQTYPGNDEDQGAVSPTPVRARFIERTAL</sequence>
<dbReference type="SUPFAM" id="SSF48008">
    <property type="entry name" value="GntR ligand-binding domain-like"/>
    <property type="match status" value="1"/>
</dbReference>
<dbReference type="SUPFAM" id="SSF46785">
    <property type="entry name" value="Winged helix' DNA-binding domain"/>
    <property type="match status" value="1"/>
</dbReference>
<dbReference type="RefSeq" id="WP_344244059.1">
    <property type="nucleotide sequence ID" value="NZ_BAAAHH010000028.1"/>
</dbReference>
<dbReference type="PROSITE" id="PS50949">
    <property type="entry name" value="HTH_GNTR"/>
    <property type="match status" value="1"/>
</dbReference>
<evidence type="ECO:0000313" key="5">
    <source>
        <dbReference type="EMBL" id="GAA0962559.1"/>
    </source>
</evidence>
<dbReference type="InterPro" id="IPR011711">
    <property type="entry name" value="GntR_C"/>
</dbReference>
<feature type="domain" description="HTH gntR-type" evidence="4">
    <location>
        <begin position="17"/>
        <end position="87"/>
    </location>
</feature>
<evidence type="ECO:0000313" key="6">
    <source>
        <dbReference type="Proteomes" id="UP001500665"/>
    </source>
</evidence>
<keyword evidence="2" id="KW-0238">DNA-binding</keyword>
<reference evidence="6" key="1">
    <citation type="journal article" date="2019" name="Int. J. Syst. Evol. Microbiol.">
        <title>The Global Catalogue of Microorganisms (GCM) 10K type strain sequencing project: providing services to taxonomists for standard genome sequencing and annotation.</title>
        <authorList>
            <consortium name="The Broad Institute Genomics Platform"/>
            <consortium name="The Broad Institute Genome Sequencing Center for Infectious Disease"/>
            <person name="Wu L."/>
            <person name="Ma J."/>
        </authorList>
    </citation>
    <scope>NUCLEOTIDE SEQUENCE [LARGE SCALE GENOMIC DNA]</scope>
    <source>
        <strain evidence="6">JCM 10696</strain>
    </source>
</reference>
<evidence type="ECO:0000256" key="3">
    <source>
        <dbReference type="ARBA" id="ARBA00023163"/>
    </source>
</evidence>
<dbReference type="PRINTS" id="PR00035">
    <property type="entry name" value="HTHGNTR"/>
</dbReference>
<dbReference type="PANTHER" id="PTHR43537">
    <property type="entry name" value="TRANSCRIPTIONAL REGULATOR, GNTR FAMILY"/>
    <property type="match status" value="1"/>
</dbReference>
<proteinExistence type="predicted"/>
<comment type="caution">
    <text evidence="5">The sequence shown here is derived from an EMBL/GenBank/DDBJ whole genome shotgun (WGS) entry which is preliminary data.</text>
</comment>
<keyword evidence="1" id="KW-0805">Transcription regulation</keyword>
<dbReference type="InterPro" id="IPR036388">
    <property type="entry name" value="WH-like_DNA-bd_sf"/>
</dbReference>
<dbReference type="Proteomes" id="UP001500665">
    <property type="component" value="Unassembled WGS sequence"/>
</dbReference>
<evidence type="ECO:0000256" key="2">
    <source>
        <dbReference type="ARBA" id="ARBA00023125"/>
    </source>
</evidence>
<dbReference type="InterPro" id="IPR000524">
    <property type="entry name" value="Tscrpt_reg_HTH_GntR"/>
</dbReference>
<dbReference type="Pfam" id="PF07729">
    <property type="entry name" value="FCD"/>
    <property type="match status" value="1"/>
</dbReference>
<dbReference type="SMART" id="SM00345">
    <property type="entry name" value="HTH_GNTR"/>
    <property type="match status" value="1"/>
</dbReference>
<dbReference type="InterPro" id="IPR036390">
    <property type="entry name" value="WH_DNA-bd_sf"/>
</dbReference>
<evidence type="ECO:0000256" key="1">
    <source>
        <dbReference type="ARBA" id="ARBA00023015"/>
    </source>
</evidence>